<evidence type="ECO:0000313" key="1">
    <source>
        <dbReference type="EMBL" id="MFC0683006.1"/>
    </source>
</evidence>
<dbReference type="EMBL" id="JBHLTM010000002">
    <property type="protein sequence ID" value="MFC0683006.1"/>
    <property type="molecule type" value="Genomic_DNA"/>
</dbReference>
<keyword evidence="2" id="KW-1185">Reference proteome</keyword>
<dbReference type="Proteomes" id="UP001589858">
    <property type="component" value="Unassembled WGS sequence"/>
</dbReference>
<evidence type="ECO:0000313" key="2">
    <source>
        <dbReference type="Proteomes" id="UP001589858"/>
    </source>
</evidence>
<proteinExistence type="predicted"/>
<comment type="caution">
    <text evidence="1">The sequence shown here is derived from an EMBL/GenBank/DDBJ whole genome shotgun (WGS) entry which is preliminary data.</text>
</comment>
<gene>
    <name evidence="1" type="ORF">ACFFF8_00185</name>
</gene>
<accession>A0ABV6S196</accession>
<organism evidence="1 2">
    <name type="scientific">Novosphingobium clariflavum</name>
    <dbReference type="NCBI Taxonomy" id="2029884"/>
    <lineage>
        <taxon>Bacteria</taxon>
        <taxon>Pseudomonadati</taxon>
        <taxon>Pseudomonadota</taxon>
        <taxon>Alphaproteobacteria</taxon>
        <taxon>Sphingomonadales</taxon>
        <taxon>Sphingomonadaceae</taxon>
        <taxon>Novosphingobium</taxon>
    </lineage>
</organism>
<protein>
    <submittedName>
        <fullName evidence="1">Uncharacterized protein</fullName>
    </submittedName>
</protein>
<dbReference type="RefSeq" id="WP_267222836.1">
    <property type="nucleotide sequence ID" value="NZ_JAPCWC010000018.1"/>
</dbReference>
<name>A0ABV6S196_9SPHN</name>
<reference evidence="1 2" key="1">
    <citation type="submission" date="2024-09" db="EMBL/GenBank/DDBJ databases">
        <authorList>
            <person name="Sun Q."/>
            <person name="Mori K."/>
        </authorList>
    </citation>
    <scope>NUCLEOTIDE SEQUENCE [LARGE SCALE GENOMIC DNA]</scope>
    <source>
        <strain evidence="1 2">CICC 11035S</strain>
    </source>
</reference>
<sequence length="73" mass="8147">MTNNGRENRLKGDILQHNEVLSSFLPQIDLARIPELDLASALFGARDDVSGLQLIDDDRAHLLACLYELQTRG</sequence>